<keyword evidence="1" id="KW-0285">Flavoprotein</keyword>
<dbReference type="Gene3D" id="3.30.1360.170">
    <property type="match status" value="1"/>
</dbReference>
<evidence type="ECO:0000313" key="3">
    <source>
        <dbReference type="Proteomes" id="UP000473648"/>
    </source>
</evidence>
<dbReference type="GO" id="GO:0006235">
    <property type="term" value="P:dTTP biosynthetic process"/>
    <property type="evidence" value="ECO:0007669"/>
    <property type="project" value="UniProtKB-UniRule"/>
</dbReference>
<comment type="catalytic activity">
    <reaction evidence="1">
        <text>dUMP + (6R)-5,10-methylene-5,6,7,8-tetrahydrofolate + NADPH + H(+) = dTMP + (6S)-5,6,7,8-tetrahydrofolate + NADP(+)</text>
        <dbReference type="Rhea" id="RHEA:29043"/>
        <dbReference type="ChEBI" id="CHEBI:15378"/>
        <dbReference type="ChEBI" id="CHEBI:15636"/>
        <dbReference type="ChEBI" id="CHEBI:57453"/>
        <dbReference type="ChEBI" id="CHEBI:57783"/>
        <dbReference type="ChEBI" id="CHEBI:58349"/>
        <dbReference type="ChEBI" id="CHEBI:63528"/>
        <dbReference type="ChEBI" id="CHEBI:246422"/>
        <dbReference type="EC" id="2.1.1.148"/>
    </reaction>
</comment>
<accession>A0A6L5GQS7</accession>
<dbReference type="CDD" id="cd20175">
    <property type="entry name" value="ThyX"/>
    <property type="match status" value="1"/>
</dbReference>
<dbReference type="GO" id="GO:0070402">
    <property type="term" value="F:NADPH binding"/>
    <property type="evidence" value="ECO:0007669"/>
    <property type="project" value="TreeGrafter"/>
</dbReference>
<comment type="cofactor">
    <cofactor evidence="1">
        <name>FAD</name>
        <dbReference type="ChEBI" id="CHEBI:57692"/>
    </cofactor>
    <text evidence="1">Binds 4 FAD per tetramer. Each FAD binding site is formed by three monomers.</text>
</comment>
<sequence length="256" mass="28563">MESKLNVILLSHTPDPEKVVASAAKLCYSASDIQALTEKQTPEKVKAFLERLSNYGHMSPVEHISFTFGIEGVSRSLTHQLVRHRLASYSQKSQRYVTEGQFDYIVPPAIADIPEAKALYLKTMEADQRAYDELVDRLTAHHKAALMDQGKSEKDAQAAAQKKAFEDARYVLPNACETKIIVTMNARELLHFFNLRCCRRAQWEIRACATQMLKLVKPVAPTLFASAGPSCLEGPCPEGAMYCGDIKGVREAFKNL</sequence>
<protein>
    <recommendedName>
        <fullName evidence="1">Flavin-dependent thymidylate synthase</fullName>
        <shortName evidence="1">FDTS</shortName>
        <ecNumber evidence="1">2.1.1.148</ecNumber>
    </recommendedName>
    <alternativeName>
        <fullName evidence="1">FAD-dependent thymidylate synthase</fullName>
    </alternativeName>
    <alternativeName>
        <fullName evidence="1">Thymidylate synthase ThyX</fullName>
        <shortName evidence="1">TS</shortName>
        <shortName evidence="1">TSase</shortName>
    </alternativeName>
</protein>
<dbReference type="GO" id="GO:0050660">
    <property type="term" value="F:flavin adenine dinucleotide binding"/>
    <property type="evidence" value="ECO:0007669"/>
    <property type="project" value="UniProtKB-UniRule"/>
</dbReference>
<comment type="caution">
    <text evidence="2">The sequence shown here is derived from an EMBL/GenBank/DDBJ whole genome shotgun (WGS) entry which is preliminary data.</text>
</comment>
<feature type="active site" description="Involved in ionization of N3 of dUMP, leading to its activation" evidence="1">
    <location>
        <position position="196"/>
    </location>
</feature>
<dbReference type="GO" id="GO:0050797">
    <property type="term" value="F:thymidylate synthase (FAD) activity"/>
    <property type="evidence" value="ECO:0007669"/>
    <property type="project" value="UniProtKB-UniRule"/>
</dbReference>
<feature type="binding site" evidence="1">
    <location>
        <position position="59"/>
    </location>
    <ligand>
        <name>FAD</name>
        <dbReference type="ChEBI" id="CHEBI:57692"/>
        <note>ligand shared between neighboring subunits</note>
    </ligand>
</feature>
<feature type="binding site" evidence="1">
    <location>
        <begin position="185"/>
        <end position="187"/>
    </location>
    <ligand>
        <name>FAD</name>
        <dbReference type="ChEBI" id="CHEBI:57692"/>
        <note>ligand shared between neighboring subunits</note>
    </ligand>
</feature>
<dbReference type="EMBL" id="VOGB01000004">
    <property type="protein sequence ID" value="MQM72577.1"/>
    <property type="molecule type" value="Genomic_DNA"/>
</dbReference>
<dbReference type="GO" id="GO:0032259">
    <property type="term" value="P:methylation"/>
    <property type="evidence" value="ECO:0007669"/>
    <property type="project" value="UniProtKB-KW"/>
</dbReference>
<dbReference type="InterPro" id="IPR036098">
    <property type="entry name" value="Thymidylate_synthase_ThyX_sf"/>
</dbReference>
<dbReference type="SUPFAM" id="SSF69796">
    <property type="entry name" value="Thymidylate synthase-complementing protein Thy1"/>
    <property type="match status" value="1"/>
</dbReference>
<dbReference type="AlphaFoldDB" id="A0A6L5GQS7"/>
<dbReference type="UniPathway" id="UPA00575"/>
<evidence type="ECO:0000313" key="2">
    <source>
        <dbReference type="EMBL" id="MQM72577.1"/>
    </source>
</evidence>
<proteinExistence type="inferred from homology"/>
<keyword evidence="3" id="KW-1185">Reference proteome</keyword>
<dbReference type="Proteomes" id="UP000473648">
    <property type="component" value="Unassembled WGS sequence"/>
</dbReference>
<dbReference type="InterPro" id="IPR003669">
    <property type="entry name" value="Thymidylate_synthase_ThyX"/>
</dbReference>
<organism evidence="2 3">
    <name type="scientific">Candidatus Pseudoramibacter fermentans</name>
    <dbReference type="NCBI Taxonomy" id="2594427"/>
    <lineage>
        <taxon>Bacteria</taxon>
        <taxon>Bacillati</taxon>
        <taxon>Bacillota</taxon>
        <taxon>Clostridia</taxon>
        <taxon>Eubacteriales</taxon>
        <taxon>Eubacteriaceae</taxon>
        <taxon>Pseudoramibacter</taxon>
    </lineage>
</organism>
<dbReference type="GO" id="GO:0004799">
    <property type="term" value="F:thymidylate synthase activity"/>
    <property type="evidence" value="ECO:0007669"/>
    <property type="project" value="TreeGrafter"/>
</dbReference>
<feature type="binding site" description="in other chain" evidence="1">
    <location>
        <begin position="91"/>
        <end position="95"/>
    </location>
    <ligand>
        <name>dUMP</name>
        <dbReference type="ChEBI" id="CHEBI:246422"/>
        <note>ligand shared between dimeric partners</note>
    </ligand>
</feature>
<reference evidence="2" key="1">
    <citation type="journal article" date="2020" name="Appl. Environ. Microbiol.">
        <title>Medium-Chain Fatty Acid Synthesis by 'Candidatus Weimeria bifida' gen. nov., sp. nov., and 'Candidatus Pseudoramibacter fermentans' sp. nov.</title>
        <authorList>
            <person name="Scarborough M.J."/>
            <person name="Myers K.S."/>
            <person name="Donohue T.J."/>
            <person name="Noguera D.R."/>
        </authorList>
    </citation>
    <scope>NUCLEOTIDE SEQUENCE</scope>
    <source>
        <strain evidence="2">EUB1.1</strain>
    </source>
</reference>
<feature type="binding site" evidence="1">
    <location>
        <begin position="83"/>
        <end position="85"/>
    </location>
    <ligand>
        <name>FAD</name>
        <dbReference type="ChEBI" id="CHEBI:57692"/>
        <note>ligand shared between neighboring subunits</note>
    </ligand>
</feature>
<dbReference type="EC" id="2.1.1.148" evidence="1"/>
<dbReference type="HAMAP" id="MF_01408">
    <property type="entry name" value="ThyX"/>
    <property type="match status" value="1"/>
</dbReference>
<dbReference type="NCBIfam" id="TIGR02170">
    <property type="entry name" value="thyX"/>
    <property type="match status" value="1"/>
</dbReference>
<feature type="binding site" evidence="1">
    <location>
        <begin position="80"/>
        <end position="83"/>
    </location>
    <ligand>
        <name>dUMP</name>
        <dbReference type="ChEBI" id="CHEBI:246422"/>
        <note>ligand shared between dimeric partners</note>
    </ligand>
</feature>
<keyword evidence="1 2" id="KW-0808">Transferase</keyword>
<dbReference type="Pfam" id="PF02511">
    <property type="entry name" value="Thy1"/>
    <property type="match status" value="1"/>
</dbReference>
<dbReference type="PROSITE" id="PS51331">
    <property type="entry name" value="THYX"/>
    <property type="match status" value="1"/>
</dbReference>
<evidence type="ECO:0000256" key="1">
    <source>
        <dbReference type="HAMAP-Rule" id="MF_01408"/>
    </source>
</evidence>
<comment type="similarity">
    <text evidence="1">Belongs to the thymidylate synthase ThyX family.</text>
</comment>
<feature type="binding site" description="in other chain" evidence="1">
    <location>
        <position position="169"/>
    </location>
    <ligand>
        <name>dUMP</name>
        <dbReference type="ChEBI" id="CHEBI:246422"/>
        <note>ligand shared between dimeric partners</note>
    </ligand>
</feature>
<feature type="binding site" evidence="1">
    <location>
        <position position="196"/>
    </location>
    <ligand>
        <name>dUMP</name>
        <dbReference type="ChEBI" id="CHEBI:246422"/>
        <note>ligand shared between dimeric partners</note>
    </ligand>
</feature>
<gene>
    <name evidence="1" type="primary">thyX</name>
    <name evidence="2" type="ORF">FRC53_03945</name>
</gene>
<comment type="subunit">
    <text evidence="1">Homotetramer.</text>
</comment>
<feature type="binding site" evidence="1">
    <location>
        <position position="191"/>
    </location>
    <ligand>
        <name>FAD</name>
        <dbReference type="ChEBI" id="CHEBI:57692"/>
        <note>ligand shared between neighboring subunits</note>
    </ligand>
</feature>
<comment type="function">
    <text evidence="1">Catalyzes the reductive methylation of 2'-deoxyuridine-5'-monophosphate (dUMP) to 2'-deoxythymidine-5'-monophosphate (dTMP) while utilizing 5,10-methylenetetrahydrofolate (mTHF) as the methyl donor, and NADPH and FADH(2) as the reductant.</text>
</comment>
<dbReference type="PANTHER" id="PTHR34934:SF1">
    <property type="entry name" value="FLAVIN-DEPENDENT THYMIDYLATE SYNTHASE"/>
    <property type="match status" value="1"/>
</dbReference>
<keyword evidence="1" id="KW-0521">NADP</keyword>
<dbReference type="PANTHER" id="PTHR34934">
    <property type="entry name" value="FLAVIN-DEPENDENT THYMIDYLATE SYNTHASE"/>
    <property type="match status" value="1"/>
</dbReference>
<comment type="pathway">
    <text evidence="1">Pyrimidine metabolism; dTTP biosynthesis.</text>
</comment>
<name>A0A6L5GQS7_9FIRM</name>
<feature type="binding site" evidence="1">
    <location>
        <position position="91"/>
    </location>
    <ligand>
        <name>FAD</name>
        <dbReference type="ChEBI" id="CHEBI:57692"/>
        <note>ligand shared between neighboring subunits</note>
    </ligand>
</feature>
<dbReference type="GO" id="GO:0006231">
    <property type="term" value="P:dTMP biosynthetic process"/>
    <property type="evidence" value="ECO:0007669"/>
    <property type="project" value="UniProtKB-UniRule"/>
</dbReference>
<keyword evidence="1" id="KW-0545">Nucleotide biosynthesis</keyword>
<keyword evidence="1" id="KW-0274">FAD</keyword>
<keyword evidence="1 2" id="KW-0489">Methyltransferase</keyword>